<evidence type="ECO:0000259" key="2">
    <source>
        <dbReference type="Pfam" id="PF01156"/>
    </source>
</evidence>
<feature type="domain" description="Inosine/uridine-preferring nucleoside hydrolase" evidence="2">
    <location>
        <begin position="32"/>
        <end position="225"/>
    </location>
</feature>
<dbReference type="RefSeq" id="WP_197169521.1">
    <property type="nucleotide sequence ID" value="NZ_SJPT01000016.1"/>
</dbReference>
<dbReference type="SUPFAM" id="SSF53590">
    <property type="entry name" value="Nucleoside hydrolase"/>
    <property type="match status" value="1"/>
</dbReference>
<dbReference type="GO" id="GO:0016799">
    <property type="term" value="F:hydrolase activity, hydrolyzing N-glycosyl compounds"/>
    <property type="evidence" value="ECO:0007669"/>
    <property type="project" value="InterPro"/>
</dbReference>
<dbReference type="InterPro" id="IPR001910">
    <property type="entry name" value="Inosine/uridine_hydrolase_dom"/>
</dbReference>
<sequence length="335" mass="36456" precursor="true">MKLSCVFCLLLSILIPSVAEAADKPTTSPRRVILDTDMLTDCDDAGAMAMLHALEDRGEISLLGVLLNGVDSTGKHSAVVSAINTHFGRDDLPIGVTQRAADTSPKKSSSYAPAIWDEFPHDGKRDADRPAALEVYRELLSAAPEHSVTIISIGFLTNLDDLLRDEQGIALIQSKVKRLVVMGGAYPSGKEYNFRFANAANATGYVLENWPNDVPIVFTGYELGEIVKTGKGYQAAPPSPMKRCYELAYNSINKGRPSWDQTAVLFAARGVGHEGKTYFREVAGGYNVLHADGRNEWVTSENSNHRHTYLQLATTADALAAEIEALMVAPPKHRK</sequence>
<gene>
    <name evidence="3" type="ORF">Pla52o_55510</name>
</gene>
<comment type="caution">
    <text evidence="3">The sequence shown here is derived from an EMBL/GenBank/DDBJ whole genome shotgun (WGS) entry which is preliminary data.</text>
</comment>
<dbReference type="Pfam" id="PF01156">
    <property type="entry name" value="IU_nuc_hydro"/>
    <property type="match status" value="1"/>
</dbReference>
<reference evidence="3 4" key="1">
    <citation type="submission" date="2019-02" db="EMBL/GenBank/DDBJ databases">
        <title>Deep-cultivation of Planctomycetes and their phenomic and genomic characterization uncovers novel biology.</title>
        <authorList>
            <person name="Wiegand S."/>
            <person name="Jogler M."/>
            <person name="Boedeker C."/>
            <person name="Pinto D."/>
            <person name="Vollmers J."/>
            <person name="Rivas-Marin E."/>
            <person name="Kohn T."/>
            <person name="Peeters S.H."/>
            <person name="Heuer A."/>
            <person name="Rast P."/>
            <person name="Oberbeckmann S."/>
            <person name="Bunk B."/>
            <person name="Jeske O."/>
            <person name="Meyerdierks A."/>
            <person name="Storesund J.E."/>
            <person name="Kallscheuer N."/>
            <person name="Luecker S."/>
            <person name="Lage O.M."/>
            <person name="Pohl T."/>
            <person name="Merkel B.J."/>
            <person name="Hornburger P."/>
            <person name="Mueller R.-W."/>
            <person name="Bruemmer F."/>
            <person name="Labrenz M."/>
            <person name="Spormann A.M."/>
            <person name="Op Den Camp H."/>
            <person name="Overmann J."/>
            <person name="Amann R."/>
            <person name="Jetten M.S.M."/>
            <person name="Mascher T."/>
            <person name="Medema M.H."/>
            <person name="Devos D.P."/>
            <person name="Kaster A.-K."/>
            <person name="Ovreas L."/>
            <person name="Rohde M."/>
            <person name="Galperin M.Y."/>
            <person name="Jogler C."/>
        </authorList>
    </citation>
    <scope>NUCLEOTIDE SEQUENCE [LARGE SCALE GENOMIC DNA]</scope>
    <source>
        <strain evidence="3 4">Pla52o</strain>
    </source>
</reference>
<feature type="chain" id="PRO_5023092872" evidence="1">
    <location>
        <begin position="22"/>
        <end position="335"/>
    </location>
</feature>
<dbReference type="EMBL" id="SJPT01000016">
    <property type="protein sequence ID" value="TWU15014.1"/>
    <property type="molecule type" value="Genomic_DNA"/>
</dbReference>
<proteinExistence type="predicted"/>
<dbReference type="AlphaFoldDB" id="A0A5C6BW94"/>
<protein>
    <submittedName>
        <fullName evidence="3">Ribonucleoside hydrolase RihC</fullName>
    </submittedName>
</protein>
<dbReference type="InterPro" id="IPR036452">
    <property type="entry name" value="Ribo_hydro-like"/>
</dbReference>
<name>A0A5C6BW94_9BACT</name>
<feature type="signal peptide" evidence="1">
    <location>
        <begin position="1"/>
        <end position="21"/>
    </location>
</feature>
<keyword evidence="4" id="KW-1185">Reference proteome</keyword>
<evidence type="ECO:0000313" key="3">
    <source>
        <dbReference type="EMBL" id="TWU15014.1"/>
    </source>
</evidence>
<keyword evidence="3" id="KW-0378">Hydrolase</keyword>
<organism evidence="3 4">
    <name type="scientific">Novipirellula galeiformis</name>
    <dbReference type="NCBI Taxonomy" id="2528004"/>
    <lineage>
        <taxon>Bacteria</taxon>
        <taxon>Pseudomonadati</taxon>
        <taxon>Planctomycetota</taxon>
        <taxon>Planctomycetia</taxon>
        <taxon>Pirellulales</taxon>
        <taxon>Pirellulaceae</taxon>
        <taxon>Novipirellula</taxon>
    </lineage>
</organism>
<dbReference type="Gene3D" id="3.90.245.10">
    <property type="entry name" value="Ribonucleoside hydrolase-like"/>
    <property type="match status" value="1"/>
</dbReference>
<accession>A0A5C6BW94</accession>
<evidence type="ECO:0000256" key="1">
    <source>
        <dbReference type="SAM" id="SignalP"/>
    </source>
</evidence>
<dbReference type="PANTHER" id="PTHR43264">
    <property type="match status" value="1"/>
</dbReference>
<dbReference type="PANTHER" id="PTHR43264:SF1">
    <property type="entry name" value="INOSINE_URIDINE-PREFERRING NUCLEOSIDE HYDROLASE DOMAIN-CONTAINING PROTEIN"/>
    <property type="match status" value="1"/>
</dbReference>
<dbReference type="Proteomes" id="UP000316304">
    <property type="component" value="Unassembled WGS sequence"/>
</dbReference>
<keyword evidence="1" id="KW-0732">Signal</keyword>
<evidence type="ECO:0000313" key="4">
    <source>
        <dbReference type="Proteomes" id="UP000316304"/>
    </source>
</evidence>